<dbReference type="InParanoid" id="A0A1V9X2P4"/>
<sequence>MKVELVCRGRLPLDPDTKTVPQGDQKSILAVSARSVALLDKDQHVVRLTRKMGFLTRARLLKASQTGCPAGPTAPSDTESAQRPSSQQK</sequence>
<feature type="compositionally biased region" description="Polar residues" evidence="1">
    <location>
        <begin position="75"/>
        <end position="89"/>
    </location>
</feature>
<dbReference type="AlphaFoldDB" id="A0A1V9X2P4"/>
<feature type="region of interest" description="Disordered" evidence="1">
    <location>
        <begin position="64"/>
        <end position="89"/>
    </location>
</feature>
<gene>
    <name evidence="2" type="ORF">BIW11_13381</name>
</gene>
<protein>
    <submittedName>
        <fullName evidence="2">Uncharacterized protein</fullName>
    </submittedName>
</protein>
<proteinExistence type="predicted"/>
<organism evidence="2 3">
    <name type="scientific">Tropilaelaps mercedesae</name>
    <dbReference type="NCBI Taxonomy" id="418985"/>
    <lineage>
        <taxon>Eukaryota</taxon>
        <taxon>Metazoa</taxon>
        <taxon>Ecdysozoa</taxon>
        <taxon>Arthropoda</taxon>
        <taxon>Chelicerata</taxon>
        <taxon>Arachnida</taxon>
        <taxon>Acari</taxon>
        <taxon>Parasitiformes</taxon>
        <taxon>Mesostigmata</taxon>
        <taxon>Gamasina</taxon>
        <taxon>Dermanyssoidea</taxon>
        <taxon>Laelapidae</taxon>
        <taxon>Tropilaelaps</taxon>
    </lineage>
</organism>
<dbReference type="EMBL" id="MNPL01027865">
    <property type="protein sequence ID" value="OQR67663.1"/>
    <property type="molecule type" value="Genomic_DNA"/>
</dbReference>
<accession>A0A1V9X2P4</accession>
<evidence type="ECO:0000313" key="3">
    <source>
        <dbReference type="Proteomes" id="UP000192247"/>
    </source>
</evidence>
<keyword evidence="3" id="KW-1185">Reference proteome</keyword>
<reference evidence="2 3" key="1">
    <citation type="journal article" date="2017" name="Gigascience">
        <title>Draft genome of the honey bee ectoparasitic mite, Tropilaelaps mercedesae, is shaped by the parasitic life history.</title>
        <authorList>
            <person name="Dong X."/>
            <person name="Armstrong S.D."/>
            <person name="Xia D."/>
            <person name="Makepeace B.L."/>
            <person name="Darby A.C."/>
            <person name="Kadowaki T."/>
        </authorList>
    </citation>
    <scope>NUCLEOTIDE SEQUENCE [LARGE SCALE GENOMIC DNA]</scope>
    <source>
        <strain evidence="2">Wuxi-XJTLU</strain>
    </source>
</reference>
<evidence type="ECO:0000256" key="1">
    <source>
        <dbReference type="SAM" id="MobiDB-lite"/>
    </source>
</evidence>
<dbReference type="Proteomes" id="UP000192247">
    <property type="component" value="Unassembled WGS sequence"/>
</dbReference>
<comment type="caution">
    <text evidence="2">The sequence shown here is derived from an EMBL/GenBank/DDBJ whole genome shotgun (WGS) entry which is preliminary data.</text>
</comment>
<name>A0A1V9X2P4_9ACAR</name>
<evidence type="ECO:0000313" key="2">
    <source>
        <dbReference type="EMBL" id="OQR67663.1"/>
    </source>
</evidence>